<dbReference type="Gene3D" id="3.40.50.300">
    <property type="entry name" value="P-loop containing nucleotide triphosphate hydrolases"/>
    <property type="match status" value="2"/>
</dbReference>
<protein>
    <submittedName>
        <fullName evidence="2">Relaxase domain-containing protein</fullName>
    </submittedName>
</protein>
<organism evidence="2 3">
    <name type="scientific">Pegethrix bostrychoides GSE-TBD4-15B</name>
    <dbReference type="NCBI Taxonomy" id="2839662"/>
    <lineage>
        <taxon>Bacteria</taxon>
        <taxon>Bacillati</taxon>
        <taxon>Cyanobacteriota</taxon>
        <taxon>Cyanophyceae</taxon>
        <taxon>Oculatellales</taxon>
        <taxon>Oculatellaceae</taxon>
        <taxon>Pegethrix</taxon>
    </lineage>
</organism>
<dbReference type="Pfam" id="PF13604">
    <property type="entry name" value="AAA_30"/>
    <property type="match status" value="1"/>
</dbReference>
<comment type="caution">
    <text evidence="2">The sequence shown here is derived from an EMBL/GenBank/DDBJ whole genome shotgun (WGS) entry which is preliminary data.</text>
</comment>
<name>A0A951P9Q9_9CYAN</name>
<dbReference type="CDD" id="cd18809">
    <property type="entry name" value="SF1_C_RecD"/>
    <property type="match status" value="1"/>
</dbReference>
<dbReference type="InterPro" id="IPR014862">
    <property type="entry name" value="TrwC"/>
</dbReference>
<sequence>MSSGQGNYYASLAKEDYYLEGGEPEGVWFGKGAKALRLDGTIKKQEFRNLFDGYSQNGERGLVQNAGRESRKPGWDLTFSAPKSLSVVWSQSDPLLRQKIQDIFSRAVAKGLIYLEENTMTRRGHDGLIKEKAGLVIATFEHGTSRAQDPQLHAHCLVMNLGVREDGTTGSITSKQFYTHKMAAGALFRAELAYGLKTELGLNLIREKTWFEVSGVPEAVLETFSKRREEIEQSLKESGFRSARAAEVAALNTRSVKSHKARAELFLEWQEIGKALGFGGEEAKLLFGKAQRTQDLPGDIQEVINLVSESITSSNSTFFKRDALRLVAEKSQGLQIGADLAKQIVEGYLKSEDVISLGSIQGEERFTTYEMRKLEEKMMAQVVSLSDRSHHEVSDSSIETVLSSKSFSTIRQEQQDALLHITQRAGAIQAVRGMAGTGKTYMLTASKVVWEMNGYEVRGISLSGKAVAGLEEAQIKSSTIAKFLSEPGLSSKTVLICDEAGMVGTRQMAEIIDAVESSHAKLILVGDERQLQSIDAGGAFRAISNQVGKAELSEITRQDEEWARQAVHSFADGNAEEGLKAYSERGLVTIGRHRTHTLQTIISDWKEGGALLTPQDHLILAGSKRDVAALNIKAQKTRLESDGIEKVSIKIQGSLCYEGDRIVFTKNSNIFQVKNGMFGTILKIKSNEITVLLDNKQKRVIPLRNQEDSFRKGYDRNDITLGYATTTHKAQGATVAYAYILTDEAMQNRELSYVQASRAKLLTRIYTTKQEAGEELSKLLQQMERTGQKTLSIEQVQ</sequence>
<accession>A0A951P9Q9</accession>
<dbReference type="AlphaFoldDB" id="A0A951P9Q9"/>
<dbReference type="Proteomes" id="UP000707356">
    <property type="component" value="Unassembled WGS sequence"/>
</dbReference>
<dbReference type="CDD" id="cd17933">
    <property type="entry name" value="DEXSc_RecD-like"/>
    <property type="match status" value="1"/>
</dbReference>
<dbReference type="SUPFAM" id="SSF52540">
    <property type="entry name" value="P-loop containing nucleoside triphosphate hydrolases"/>
    <property type="match status" value="2"/>
</dbReference>
<dbReference type="InterPro" id="IPR014059">
    <property type="entry name" value="TraI/TrwC_relax"/>
</dbReference>
<gene>
    <name evidence="2" type="ORF">KME07_04470</name>
</gene>
<dbReference type="NCBIfam" id="NF041492">
    <property type="entry name" value="MobF"/>
    <property type="match status" value="1"/>
</dbReference>
<dbReference type="SUPFAM" id="SSF55464">
    <property type="entry name" value="Origin of replication-binding domain, RBD-like"/>
    <property type="match status" value="1"/>
</dbReference>
<dbReference type="EMBL" id="JAHHHV010000018">
    <property type="protein sequence ID" value="MBW4464679.1"/>
    <property type="molecule type" value="Genomic_DNA"/>
</dbReference>
<evidence type="ECO:0000259" key="1">
    <source>
        <dbReference type="Pfam" id="PF08751"/>
    </source>
</evidence>
<evidence type="ECO:0000313" key="2">
    <source>
        <dbReference type="EMBL" id="MBW4464679.1"/>
    </source>
</evidence>
<evidence type="ECO:0000313" key="3">
    <source>
        <dbReference type="Proteomes" id="UP000707356"/>
    </source>
</evidence>
<feature type="domain" description="TrwC relaxase" evidence="1">
    <location>
        <begin position="7"/>
        <end position="272"/>
    </location>
</feature>
<reference evidence="2" key="2">
    <citation type="journal article" date="2022" name="Microbiol. Resour. Announc.">
        <title>Metagenome Sequencing to Explore Phylogenomics of Terrestrial Cyanobacteria.</title>
        <authorList>
            <person name="Ward R.D."/>
            <person name="Stajich J.E."/>
            <person name="Johansen J.R."/>
            <person name="Huntemann M."/>
            <person name="Clum A."/>
            <person name="Foster B."/>
            <person name="Foster B."/>
            <person name="Roux S."/>
            <person name="Palaniappan K."/>
            <person name="Varghese N."/>
            <person name="Mukherjee S."/>
            <person name="Reddy T.B.K."/>
            <person name="Daum C."/>
            <person name="Copeland A."/>
            <person name="Chen I.A."/>
            <person name="Ivanova N.N."/>
            <person name="Kyrpides N.C."/>
            <person name="Shapiro N."/>
            <person name="Eloe-Fadrosh E.A."/>
            <person name="Pietrasiak N."/>
        </authorList>
    </citation>
    <scope>NUCLEOTIDE SEQUENCE</scope>
    <source>
        <strain evidence="2">GSE-TBD4-15B</strain>
    </source>
</reference>
<dbReference type="Gene3D" id="2.30.30.940">
    <property type="match status" value="1"/>
</dbReference>
<dbReference type="InterPro" id="IPR027417">
    <property type="entry name" value="P-loop_NTPase"/>
</dbReference>
<proteinExistence type="predicted"/>
<reference evidence="2" key="1">
    <citation type="submission" date="2021-05" db="EMBL/GenBank/DDBJ databases">
        <authorList>
            <person name="Pietrasiak N."/>
            <person name="Ward R."/>
            <person name="Stajich J.E."/>
            <person name="Kurbessoian T."/>
        </authorList>
    </citation>
    <scope>NUCLEOTIDE SEQUENCE</scope>
    <source>
        <strain evidence="2">GSE-TBD4-15B</strain>
    </source>
</reference>
<dbReference type="NCBIfam" id="TIGR02686">
    <property type="entry name" value="relax_trwC"/>
    <property type="match status" value="1"/>
</dbReference>
<dbReference type="Pfam" id="PF08751">
    <property type="entry name" value="TrwC"/>
    <property type="match status" value="1"/>
</dbReference>